<accession>A0A9X2EID0</accession>
<dbReference type="InterPro" id="IPR001509">
    <property type="entry name" value="Epimerase_deHydtase"/>
</dbReference>
<gene>
    <name evidence="3" type="ORF">NDR86_34495</name>
</gene>
<dbReference type="AlphaFoldDB" id="A0A9X2EID0"/>
<reference evidence="3" key="1">
    <citation type="submission" date="2022-06" db="EMBL/GenBank/DDBJ databases">
        <title>Novel species in genus nocardia.</title>
        <authorList>
            <person name="Li F."/>
        </authorList>
    </citation>
    <scope>NUCLEOTIDE SEQUENCE</scope>
    <source>
        <strain evidence="3">CDC141</strain>
    </source>
</reference>
<dbReference type="GO" id="GO:0005737">
    <property type="term" value="C:cytoplasm"/>
    <property type="evidence" value="ECO:0007669"/>
    <property type="project" value="TreeGrafter"/>
</dbReference>
<evidence type="ECO:0000313" key="4">
    <source>
        <dbReference type="Proteomes" id="UP001139157"/>
    </source>
</evidence>
<evidence type="ECO:0000313" key="3">
    <source>
        <dbReference type="EMBL" id="MCM6778606.1"/>
    </source>
</evidence>
<dbReference type="PANTHER" id="PTHR48079:SF6">
    <property type="entry name" value="NAD(P)-BINDING DOMAIN-CONTAINING PROTEIN-RELATED"/>
    <property type="match status" value="1"/>
</dbReference>
<dbReference type="SUPFAM" id="SSF51735">
    <property type="entry name" value="NAD(P)-binding Rossmann-fold domains"/>
    <property type="match status" value="1"/>
</dbReference>
<dbReference type="Pfam" id="PF01370">
    <property type="entry name" value="Epimerase"/>
    <property type="match status" value="1"/>
</dbReference>
<proteinExistence type="predicted"/>
<dbReference type="RefSeq" id="WP_251918114.1">
    <property type="nucleotide sequence ID" value="NZ_JAMRXG010000024.1"/>
</dbReference>
<dbReference type="InterPro" id="IPR036291">
    <property type="entry name" value="NAD(P)-bd_dom_sf"/>
</dbReference>
<dbReference type="InterPro" id="IPR051783">
    <property type="entry name" value="NAD(P)-dependent_oxidoreduct"/>
</dbReference>
<comment type="caution">
    <text evidence="3">The sequence shown here is derived from an EMBL/GenBank/DDBJ whole genome shotgun (WGS) entry which is preliminary data.</text>
</comment>
<evidence type="ECO:0000256" key="1">
    <source>
        <dbReference type="SAM" id="MobiDB-lite"/>
    </source>
</evidence>
<keyword evidence="4" id="KW-1185">Reference proteome</keyword>
<dbReference type="Gene3D" id="3.40.50.720">
    <property type="entry name" value="NAD(P)-binding Rossmann-like Domain"/>
    <property type="match status" value="1"/>
</dbReference>
<feature type="region of interest" description="Disordered" evidence="1">
    <location>
        <begin position="356"/>
        <end position="376"/>
    </location>
</feature>
<evidence type="ECO:0000259" key="2">
    <source>
        <dbReference type="Pfam" id="PF01370"/>
    </source>
</evidence>
<dbReference type="EMBL" id="JAMRXG010000024">
    <property type="protein sequence ID" value="MCM6778606.1"/>
    <property type="molecule type" value="Genomic_DNA"/>
</dbReference>
<name>A0A9X2EID0_9NOCA</name>
<feature type="domain" description="NAD-dependent epimerase/dehydratase" evidence="2">
    <location>
        <begin position="3"/>
        <end position="233"/>
    </location>
</feature>
<sequence>MRVVITGATGNVGSRVVAALARDQRIDSVLGLACRIPHWRPERTDWARADVRTDDLTAWFRDADAVIHLAWLIQPSRRPLDTWRANVLGSARVFDAVAAAEVPTLVYASSVGAYSPVRHDLPVDERWPTHGWPAAAYTREKAYVERLLDTFERAHPNRRVVRLRPGFIFQRQAASAQRRLFLGPLLPNPLVRPGLVPIVPAVRGLRFQTVHADDVAQAFRLAVTGEARGAFNLAADPVVDPHRLAELLGARVVPVPARALRSAVAAAWRLRLVPAPADLLDAFLHLPLMDATRARTELGWSPRFGSLEALTELLDGLRTGSGGPTPTLATDAGGPFRVDEFRSGIGGFDITDHRLGLPPSDGTEEIPPVTTIGTLG</sequence>
<dbReference type="PANTHER" id="PTHR48079">
    <property type="entry name" value="PROTEIN YEEZ"/>
    <property type="match status" value="1"/>
</dbReference>
<organism evidence="3 4">
    <name type="scientific">Nocardia pulmonis</name>
    <dbReference type="NCBI Taxonomy" id="2951408"/>
    <lineage>
        <taxon>Bacteria</taxon>
        <taxon>Bacillati</taxon>
        <taxon>Actinomycetota</taxon>
        <taxon>Actinomycetes</taxon>
        <taxon>Mycobacteriales</taxon>
        <taxon>Nocardiaceae</taxon>
        <taxon>Nocardia</taxon>
    </lineage>
</organism>
<dbReference type="GO" id="GO:0004029">
    <property type="term" value="F:aldehyde dehydrogenase (NAD+) activity"/>
    <property type="evidence" value="ECO:0007669"/>
    <property type="project" value="TreeGrafter"/>
</dbReference>
<dbReference type="Proteomes" id="UP001139157">
    <property type="component" value="Unassembled WGS sequence"/>
</dbReference>
<protein>
    <submittedName>
        <fullName evidence="3">NAD-dependent epimerase/dehydratase family protein</fullName>
    </submittedName>
</protein>